<dbReference type="HAMAP" id="MF_00983">
    <property type="entry name" value="PriA"/>
    <property type="match status" value="1"/>
</dbReference>
<evidence type="ECO:0000256" key="4">
    <source>
        <dbReference type="ARBA" id="ARBA00022741"/>
    </source>
</evidence>
<dbReference type="PROSITE" id="PS51192">
    <property type="entry name" value="HELICASE_ATP_BIND_1"/>
    <property type="match status" value="1"/>
</dbReference>
<dbReference type="GO" id="GO:0006302">
    <property type="term" value="P:double-strand break repair"/>
    <property type="evidence" value="ECO:0007669"/>
    <property type="project" value="InterPro"/>
</dbReference>
<dbReference type="InterPro" id="IPR042115">
    <property type="entry name" value="PriA_3primeBD_sf"/>
</dbReference>
<proteinExistence type="inferred from homology"/>
<evidence type="ECO:0000256" key="7">
    <source>
        <dbReference type="ARBA" id="ARBA00022833"/>
    </source>
</evidence>
<evidence type="ECO:0000256" key="10">
    <source>
        <dbReference type="ARBA" id="ARBA00023235"/>
    </source>
</evidence>
<evidence type="ECO:0000256" key="5">
    <source>
        <dbReference type="ARBA" id="ARBA00022801"/>
    </source>
</evidence>
<dbReference type="InterPro" id="IPR027417">
    <property type="entry name" value="P-loop_NTPase"/>
</dbReference>
<comment type="subunit">
    <text evidence="12">Component of the replication restart primosome.</text>
</comment>
<feature type="binding site" evidence="12">
    <location>
        <position position="547"/>
    </location>
    <ligand>
        <name>Zn(2+)</name>
        <dbReference type="ChEBI" id="CHEBI:29105"/>
        <label>1</label>
    </ligand>
</feature>
<keyword evidence="1 12" id="KW-0639">Primosome</keyword>
<evidence type="ECO:0000256" key="3">
    <source>
        <dbReference type="ARBA" id="ARBA00022723"/>
    </source>
</evidence>
<comment type="cofactor">
    <cofactor evidence="12">
        <name>Zn(2+)</name>
        <dbReference type="ChEBI" id="CHEBI:29105"/>
    </cofactor>
    <text evidence="12">Binds 2 zinc ions per subunit.</text>
</comment>
<dbReference type="Proteomes" id="UP000199437">
    <property type="component" value="Unassembled WGS sequence"/>
</dbReference>
<comment type="catalytic activity">
    <reaction evidence="12">
        <text>Couples ATP hydrolysis with the unwinding of duplex DNA by translocating in the 3'-5' direction.</text>
        <dbReference type="EC" id="5.6.2.4"/>
    </reaction>
</comment>
<dbReference type="InterPro" id="IPR041222">
    <property type="entry name" value="PriA_3primeBD"/>
</dbReference>
<dbReference type="GeneID" id="99987550"/>
<protein>
    <recommendedName>
        <fullName evidence="12">Replication restart protein PriA</fullName>
    </recommendedName>
    <alternativeName>
        <fullName evidence="12">ATP-dependent DNA helicase PriA</fullName>
        <ecNumber evidence="12">5.6.2.4</ecNumber>
    </alternativeName>
    <alternativeName>
        <fullName evidence="12">DNA 3'-5' helicase PriA</fullName>
    </alternativeName>
</protein>
<dbReference type="PROSITE" id="PS51194">
    <property type="entry name" value="HELICASE_CTER"/>
    <property type="match status" value="1"/>
</dbReference>
<dbReference type="Gene3D" id="3.40.1440.60">
    <property type="entry name" value="PriA, 3(prime) DNA-binding domain"/>
    <property type="match status" value="1"/>
</dbReference>
<dbReference type="NCBIfam" id="TIGR00595">
    <property type="entry name" value="priA"/>
    <property type="match status" value="1"/>
</dbReference>
<evidence type="ECO:0000256" key="1">
    <source>
        <dbReference type="ARBA" id="ARBA00022515"/>
    </source>
</evidence>
<evidence type="ECO:0000256" key="2">
    <source>
        <dbReference type="ARBA" id="ARBA00022705"/>
    </source>
</evidence>
<dbReference type="CDD" id="cd17929">
    <property type="entry name" value="DEXHc_priA"/>
    <property type="match status" value="1"/>
</dbReference>
<dbReference type="GO" id="GO:0003677">
    <property type="term" value="F:DNA binding"/>
    <property type="evidence" value="ECO:0007669"/>
    <property type="project" value="UniProtKB-UniRule"/>
</dbReference>
<dbReference type="InterPro" id="IPR011545">
    <property type="entry name" value="DEAD/DEAH_box_helicase_dom"/>
</dbReference>
<evidence type="ECO:0000256" key="9">
    <source>
        <dbReference type="ARBA" id="ARBA00023125"/>
    </source>
</evidence>
<evidence type="ECO:0000256" key="6">
    <source>
        <dbReference type="ARBA" id="ARBA00022806"/>
    </source>
</evidence>
<dbReference type="SUPFAM" id="SSF52540">
    <property type="entry name" value="P-loop containing nucleoside triphosphate hydrolases"/>
    <property type="match status" value="1"/>
</dbReference>
<dbReference type="FunFam" id="3.40.50.300:FF:000489">
    <property type="entry name" value="Primosome assembly protein PriA"/>
    <property type="match status" value="1"/>
</dbReference>
<dbReference type="GO" id="GO:0006310">
    <property type="term" value="P:DNA recombination"/>
    <property type="evidence" value="ECO:0007669"/>
    <property type="project" value="InterPro"/>
</dbReference>
<dbReference type="Pfam" id="PF00270">
    <property type="entry name" value="DEAD"/>
    <property type="match status" value="1"/>
</dbReference>
<evidence type="ECO:0000313" key="15">
    <source>
        <dbReference type="EMBL" id="SEW32461.1"/>
    </source>
</evidence>
<dbReference type="Pfam" id="PF18074">
    <property type="entry name" value="PriA_C"/>
    <property type="match status" value="1"/>
</dbReference>
<evidence type="ECO:0000256" key="11">
    <source>
        <dbReference type="ARBA" id="ARBA00048988"/>
    </source>
</evidence>
<keyword evidence="6 12" id="KW-0347">Helicase</keyword>
<dbReference type="Pfam" id="PF17764">
    <property type="entry name" value="PriA_3primeBD"/>
    <property type="match status" value="1"/>
</dbReference>
<sequence length="838" mass="95779">MSSLQLNLDAPENDATLFVDVALPIPIPQLYTYRVPAEFEELAKTGIRCIVQFGRQKVVTGVIMKVHHKAPEIYTAKPLLDIMDAEPVLTETQIKFMQWLAKYYMATFGEVLNAALPSGLKLSSESRIQLHPDNDWNDSDYPFDDKELVLLNALESNDSLTYREAADALELKSAYKYIKSLVQKEVIIIYEELKEKYKPKKVKKIRLVAELTTNSEDLEAVFQALEKKPKQTDILLKYLQEVPVYQKPELNEFGIEKSVFTDAGFSTSSLNTLIKNNILEAFEVIVSRFDEASSQTLKTINLSERQEQAKAEILAQFEEKSTVLLHGVTGSGKTEIYIQLIKEVVDSGQQALYLLPEIAITAQIVNRLKAVFGDRMGVFHSKFSDNERVEVWQGLLDGRFDFIIGVRSAIFLPFAQLGLIVVDEEHENSYKQFDPAPRYHARDAALVLGHFHHAKTILGSATPSIESFTNAKQDKYGLVTIAERFHNAGLPEIKIADIAEEKKKKKAFGDFTSVLINELREVLERKEQAIIFQNRRGYSSYVNCDDCGYIPTCHRCDVSLTYHQYKNQVICHYCGHKEVVPVTCPACGSTNIRTVGIGTEKIEEELKLLLPEAKIQRMDLETTRSKYAYQNIIHDFEKGEIDILVGTQMVSKGLDFDKVSLVGVFDIDRMIHFPDFRSQERTFQLVTQVSGRAGRREKKGTVVIQTRNPDLRILEWIWAHDYHTFYKAEMEERNSYNYPPFTRMIHLLVRSKDKQNTHIAAGKLANMLKEDIGGKRVLGPQEPIISKIRDKYLMDIFLKIEKKYNIEFVKERIENAKLELLKDKELKTVEIIPDVDPS</sequence>
<feature type="binding site" evidence="12">
    <location>
        <position position="574"/>
    </location>
    <ligand>
        <name>Zn(2+)</name>
        <dbReference type="ChEBI" id="CHEBI:29105"/>
        <label>2</label>
    </ligand>
</feature>
<accession>A0A1I0QXL7</accession>
<feature type="binding site" evidence="12">
    <location>
        <position position="553"/>
    </location>
    <ligand>
        <name>Zn(2+)</name>
        <dbReference type="ChEBI" id="CHEBI:29105"/>
        <label>2</label>
    </ligand>
</feature>
<dbReference type="GO" id="GO:0006269">
    <property type="term" value="P:DNA replication, synthesis of primer"/>
    <property type="evidence" value="ECO:0007669"/>
    <property type="project" value="UniProtKB-KW"/>
</dbReference>
<dbReference type="GO" id="GO:0008270">
    <property type="term" value="F:zinc ion binding"/>
    <property type="evidence" value="ECO:0007669"/>
    <property type="project" value="UniProtKB-UniRule"/>
</dbReference>
<organism evidence="15 16">
    <name type="scientific">Roseivirga pacifica</name>
    <dbReference type="NCBI Taxonomy" id="1267423"/>
    <lineage>
        <taxon>Bacteria</taxon>
        <taxon>Pseudomonadati</taxon>
        <taxon>Bacteroidota</taxon>
        <taxon>Cytophagia</taxon>
        <taxon>Cytophagales</taxon>
        <taxon>Roseivirgaceae</taxon>
        <taxon>Roseivirga</taxon>
    </lineage>
</organism>
<dbReference type="SMART" id="SM00487">
    <property type="entry name" value="DEXDc"/>
    <property type="match status" value="1"/>
</dbReference>
<dbReference type="GO" id="GO:0016887">
    <property type="term" value="F:ATP hydrolysis activity"/>
    <property type="evidence" value="ECO:0007669"/>
    <property type="project" value="RHEA"/>
</dbReference>
<dbReference type="PANTHER" id="PTHR30580:SF0">
    <property type="entry name" value="PRIMOSOMAL PROTEIN N"/>
    <property type="match status" value="1"/>
</dbReference>
<dbReference type="GO" id="GO:0006270">
    <property type="term" value="P:DNA replication initiation"/>
    <property type="evidence" value="ECO:0007669"/>
    <property type="project" value="TreeGrafter"/>
</dbReference>
<keyword evidence="7 12" id="KW-0862">Zinc</keyword>
<dbReference type="GO" id="GO:1990077">
    <property type="term" value="C:primosome complex"/>
    <property type="evidence" value="ECO:0007669"/>
    <property type="project" value="UniProtKB-UniRule"/>
</dbReference>
<keyword evidence="4 12" id="KW-0547">Nucleotide-binding</keyword>
<feature type="domain" description="Helicase C-terminal" evidence="14">
    <location>
        <begin position="515"/>
        <end position="736"/>
    </location>
</feature>
<keyword evidence="10 12" id="KW-0413">Isomerase</keyword>
<keyword evidence="3 12" id="KW-0479">Metal-binding</keyword>
<keyword evidence="2 12" id="KW-0235">DNA replication</keyword>
<dbReference type="Pfam" id="PF18319">
    <property type="entry name" value="Zn_ribbon_PriA"/>
    <property type="match status" value="1"/>
</dbReference>
<dbReference type="RefSeq" id="WP_090259253.1">
    <property type="nucleotide sequence ID" value="NZ_FOIR01000002.1"/>
</dbReference>
<feature type="binding site" evidence="12">
    <location>
        <position position="587"/>
    </location>
    <ligand>
        <name>Zn(2+)</name>
        <dbReference type="ChEBI" id="CHEBI:29105"/>
        <label>1</label>
    </ligand>
</feature>
<comment type="catalytic activity">
    <reaction evidence="11 12">
        <text>ATP + H2O = ADP + phosphate + H(+)</text>
        <dbReference type="Rhea" id="RHEA:13065"/>
        <dbReference type="ChEBI" id="CHEBI:15377"/>
        <dbReference type="ChEBI" id="CHEBI:15378"/>
        <dbReference type="ChEBI" id="CHEBI:30616"/>
        <dbReference type="ChEBI" id="CHEBI:43474"/>
        <dbReference type="ChEBI" id="CHEBI:456216"/>
        <dbReference type="EC" id="5.6.2.4"/>
    </reaction>
</comment>
<keyword evidence="16" id="KW-1185">Reference proteome</keyword>
<dbReference type="AlphaFoldDB" id="A0A1I0QXL7"/>
<feature type="domain" description="Helicase ATP-binding" evidence="13">
    <location>
        <begin position="314"/>
        <end position="481"/>
    </location>
</feature>
<dbReference type="SMART" id="SM00490">
    <property type="entry name" value="HELICc"/>
    <property type="match status" value="1"/>
</dbReference>
<comment type="function">
    <text evidence="12">Initiates the restart of stalled replication forks, which reloads the replicative helicase on sites other than the origin of replication. Recognizes and binds to abandoned replication forks and remodels them to uncover a helicase loading site. Promotes assembly of the primosome at these replication forks.</text>
</comment>
<feature type="binding site" evidence="12">
    <location>
        <position position="571"/>
    </location>
    <ligand>
        <name>Zn(2+)</name>
        <dbReference type="ChEBI" id="CHEBI:29105"/>
        <label>2</label>
    </ligand>
</feature>
<dbReference type="PANTHER" id="PTHR30580">
    <property type="entry name" value="PRIMOSOMAL PROTEIN N"/>
    <property type="match status" value="1"/>
</dbReference>
<evidence type="ECO:0000259" key="14">
    <source>
        <dbReference type="PROSITE" id="PS51194"/>
    </source>
</evidence>
<dbReference type="Pfam" id="PF00271">
    <property type="entry name" value="Helicase_C"/>
    <property type="match status" value="1"/>
</dbReference>
<name>A0A1I0QXL7_9BACT</name>
<keyword evidence="8 12" id="KW-0067">ATP-binding</keyword>
<evidence type="ECO:0000256" key="12">
    <source>
        <dbReference type="HAMAP-Rule" id="MF_00983"/>
    </source>
</evidence>
<dbReference type="InterPro" id="IPR001650">
    <property type="entry name" value="Helicase_C-like"/>
</dbReference>
<dbReference type="InterPro" id="IPR005259">
    <property type="entry name" value="PriA"/>
</dbReference>
<evidence type="ECO:0000256" key="8">
    <source>
        <dbReference type="ARBA" id="ARBA00022840"/>
    </source>
</evidence>
<dbReference type="OrthoDB" id="9759544at2"/>
<reference evidence="16" key="1">
    <citation type="submission" date="2016-10" db="EMBL/GenBank/DDBJ databases">
        <authorList>
            <person name="Varghese N."/>
            <person name="Submissions S."/>
        </authorList>
    </citation>
    <scope>NUCLEOTIDE SEQUENCE [LARGE SCALE GENOMIC DNA]</scope>
    <source>
        <strain evidence="16">CGMCC 1.12402</strain>
    </source>
</reference>
<feature type="binding site" evidence="12">
    <location>
        <position position="556"/>
    </location>
    <ligand>
        <name>Zn(2+)</name>
        <dbReference type="ChEBI" id="CHEBI:29105"/>
        <label>2</label>
    </ligand>
</feature>
<evidence type="ECO:0000313" key="16">
    <source>
        <dbReference type="Proteomes" id="UP000199437"/>
    </source>
</evidence>
<dbReference type="InterPro" id="IPR014001">
    <property type="entry name" value="Helicase_ATP-bd"/>
</dbReference>
<dbReference type="GO" id="GO:0043138">
    <property type="term" value="F:3'-5' DNA helicase activity"/>
    <property type="evidence" value="ECO:0007669"/>
    <property type="project" value="UniProtKB-EC"/>
</dbReference>
<dbReference type="EMBL" id="FOIR01000002">
    <property type="protein sequence ID" value="SEW32461.1"/>
    <property type="molecule type" value="Genomic_DNA"/>
</dbReference>
<dbReference type="EC" id="5.6.2.4" evidence="12"/>
<keyword evidence="5 12" id="KW-0378">Hydrolase</keyword>
<dbReference type="CDD" id="cd18804">
    <property type="entry name" value="SF2_C_priA"/>
    <property type="match status" value="1"/>
</dbReference>
<evidence type="ECO:0000259" key="13">
    <source>
        <dbReference type="PROSITE" id="PS51192"/>
    </source>
</evidence>
<dbReference type="STRING" id="1267423.SAMN05216290_2865"/>
<dbReference type="FunFam" id="3.40.1440.60:FF:000001">
    <property type="entry name" value="Primosomal protein N"/>
    <property type="match status" value="1"/>
</dbReference>
<dbReference type="InterPro" id="IPR040498">
    <property type="entry name" value="PriA_CRR"/>
</dbReference>
<dbReference type="Gene3D" id="3.40.50.300">
    <property type="entry name" value="P-loop containing nucleotide triphosphate hydrolases"/>
    <property type="match status" value="2"/>
</dbReference>
<feature type="binding site" evidence="12">
    <location>
        <position position="544"/>
    </location>
    <ligand>
        <name>Zn(2+)</name>
        <dbReference type="ChEBI" id="CHEBI:29105"/>
        <label>1</label>
    </ligand>
</feature>
<dbReference type="InterPro" id="IPR041236">
    <property type="entry name" value="PriA_C"/>
</dbReference>
<keyword evidence="9 12" id="KW-0238">DNA-binding</keyword>
<comment type="similarity">
    <text evidence="12">Belongs to the helicase family. PriA subfamily.</text>
</comment>
<dbReference type="GO" id="GO:0005524">
    <property type="term" value="F:ATP binding"/>
    <property type="evidence" value="ECO:0007669"/>
    <property type="project" value="UniProtKB-UniRule"/>
</dbReference>
<feature type="binding site" evidence="12">
    <location>
        <position position="584"/>
    </location>
    <ligand>
        <name>Zn(2+)</name>
        <dbReference type="ChEBI" id="CHEBI:29105"/>
        <label>1</label>
    </ligand>
</feature>
<gene>
    <name evidence="12" type="primary">priA</name>
    <name evidence="15" type="ORF">SAMN05216290_2865</name>
</gene>